<dbReference type="InterPro" id="IPR027417">
    <property type="entry name" value="P-loop_NTPase"/>
</dbReference>
<dbReference type="PANTHER" id="PTHR11783">
    <property type="entry name" value="SULFOTRANSFERASE SULT"/>
    <property type="match status" value="1"/>
</dbReference>
<reference evidence="5" key="1">
    <citation type="submission" date="2019-11" db="EMBL/GenBank/DDBJ databases">
        <authorList>
            <person name="Liu Y."/>
            <person name="Hou J."/>
            <person name="Li T.-Q."/>
            <person name="Guan C.-H."/>
            <person name="Wu X."/>
            <person name="Wu H.-Z."/>
            <person name="Ling F."/>
            <person name="Zhang R."/>
            <person name="Shi X.-G."/>
            <person name="Ren J.-P."/>
            <person name="Chen E.-F."/>
            <person name="Sun J.-M."/>
        </authorList>
    </citation>
    <scope>NUCLEOTIDE SEQUENCE</scope>
    <source>
        <strain evidence="5">Adult_tree_wgs_1</strain>
        <tissue evidence="5">Leaves</tissue>
    </source>
</reference>
<evidence type="ECO:0000313" key="6">
    <source>
        <dbReference type="Proteomes" id="UP000626092"/>
    </source>
</evidence>
<proteinExistence type="inferred from homology"/>
<dbReference type="AlphaFoldDB" id="A0A834HK43"/>
<dbReference type="OrthoDB" id="205623at2759"/>
<comment type="similarity">
    <text evidence="1 3">Belongs to the sulfotransferase 1 family.</text>
</comment>
<dbReference type="SUPFAM" id="SSF52540">
    <property type="entry name" value="P-loop containing nucleoside triphosphate hydrolases"/>
    <property type="match status" value="1"/>
</dbReference>
<organism evidence="5 6">
    <name type="scientific">Rhododendron simsii</name>
    <name type="common">Sims's rhododendron</name>
    <dbReference type="NCBI Taxonomy" id="118357"/>
    <lineage>
        <taxon>Eukaryota</taxon>
        <taxon>Viridiplantae</taxon>
        <taxon>Streptophyta</taxon>
        <taxon>Embryophyta</taxon>
        <taxon>Tracheophyta</taxon>
        <taxon>Spermatophyta</taxon>
        <taxon>Magnoliopsida</taxon>
        <taxon>eudicotyledons</taxon>
        <taxon>Gunneridae</taxon>
        <taxon>Pentapetalae</taxon>
        <taxon>asterids</taxon>
        <taxon>Ericales</taxon>
        <taxon>Ericaceae</taxon>
        <taxon>Ericoideae</taxon>
        <taxon>Rhodoreae</taxon>
        <taxon>Rhododendron</taxon>
    </lineage>
</organism>
<evidence type="ECO:0000256" key="1">
    <source>
        <dbReference type="ARBA" id="ARBA00005771"/>
    </source>
</evidence>
<keyword evidence="2 3" id="KW-0808">Transferase</keyword>
<accession>A0A834HK43</accession>
<dbReference type="Pfam" id="PF00685">
    <property type="entry name" value="Sulfotransfer_1"/>
    <property type="match status" value="1"/>
</dbReference>
<feature type="domain" description="Sulfotransferase" evidence="4">
    <location>
        <begin position="2"/>
        <end position="130"/>
    </location>
</feature>
<name>A0A834HK43_RHOSS</name>
<evidence type="ECO:0000313" key="5">
    <source>
        <dbReference type="EMBL" id="KAF7153800.1"/>
    </source>
</evidence>
<dbReference type="EC" id="2.8.2.-" evidence="3"/>
<evidence type="ECO:0000259" key="4">
    <source>
        <dbReference type="Pfam" id="PF00685"/>
    </source>
</evidence>
<comment type="caution">
    <text evidence="5">The sequence shown here is derived from an EMBL/GenBank/DDBJ whole genome shotgun (WGS) entry which is preliminary data.</text>
</comment>
<sequence>MWYFLAKVRSKELPPLSLEEAVDLFSRGIFGFGPFWDHVQGYWKASQECPERIFFITYEEMKRDTFVKVKRLAEFLGQPFSMEEERERVVEEIIELCSFGKLRNLEVEISGSKEPQLWNDDIFKFFQKASALAFDG</sequence>
<dbReference type="EMBL" id="WJXA01000001">
    <property type="protein sequence ID" value="KAF7153800.1"/>
    <property type="molecule type" value="Genomic_DNA"/>
</dbReference>
<keyword evidence="6" id="KW-1185">Reference proteome</keyword>
<dbReference type="GO" id="GO:0008146">
    <property type="term" value="F:sulfotransferase activity"/>
    <property type="evidence" value="ECO:0007669"/>
    <property type="project" value="InterPro"/>
</dbReference>
<dbReference type="InterPro" id="IPR000863">
    <property type="entry name" value="Sulfotransferase_dom"/>
</dbReference>
<dbReference type="Proteomes" id="UP000626092">
    <property type="component" value="Unassembled WGS sequence"/>
</dbReference>
<evidence type="ECO:0000256" key="2">
    <source>
        <dbReference type="ARBA" id="ARBA00022679"/>
    </source>
</evidence>
<protein>
    <recommendedName>
        <fullName evidence="3">Sulfotransferase</fullName>
        <ecNumber evidence="3">2.8.2.-</ecNumber>
    </recommendedName>
</protein>
<dbReference type="Gene3D" id="3.40.50.300">
    <property type="entry name" value="P-loop containing nucleotide triphosphate hydrolases"/>
    <property type="match status" value="1"/>
</dbReference>
<gene>
    <name evidence="5" type="ORF">RHSIM_Rhsim01G0075600</name>
</gene>
<evidence type="ECO:0000256" key="3">
    <source>
        <dbReference type="RuleBase" id="RU361155"/>
    </source>
</evidence>